<gene>
    <name evidence="7" type="ORF">SAMN05192573_103266</name>
</gene>
<organism evidence="7 8">
    <name type="scientific">Mucilaginibacter gossypii</name>
    <dbReference type="NCBI Taxonomy" id="551996"/>
    <lineage>
        <taxon>Bacteria</taxon>
        <taxon>Pseudomonadati</taxon>
        <taxon>Bacteroidota</taxon>
        <taxon>Sphingobacteriia</taxon>
        <taxon>Sphingobacteriales</taxon>
        <taxon>Sphingobacteriaceae</taxon>
        <taxon>Mucilaginibacter</taxon>
    </lineage>
</organism>
<dbReference type="Gene3D" id="3.30.420.40">
    <property type="match status" value="2"/>
</dbReference>
<evidence type="ECO:0000256" key="1">
    <source>
        <dbReference type="ARBA" id="ARBA00009156"/>
    </source>
</evidence>
<accession>A0A1G7TU21</accession>
<dbReference type="PROSITE" id="PS00445">
    <property type="entry name" value="FGGY_KINASES_2"/>
    <property type="match status" value="1"/>
</dbReference>
<dbReference type="PANTHER" id="PTHR43095">
    <property type="entry name" value="SUGAR KINASE"/>
    <property type="match status" value="1"/>
</dbReference>
<dbReference type="Proteomes" id="UP000199705">
    <property type="component" value="Unassembled WGS sequence"/>
</dbReference>
<evidence type="ECO:0000256" key="3">
    <source>
        <dbReference type="ARBA" id="ARBA00022777"/>
    </source>
</evidence>
<keyword evidence="3 4" id="KW-0418">Kinase</keyword>
<evidence type="ECO:0000256" key="2">
    <source>
        <dbReference type="ARBA" id="ARBA00022679"/>
    </source>
</evidence>
<evidence type="ECO:0000259" key="5">
    <source>
        <dbReference type="Pfam" id="PF00370"/>
    </source>
</evidence>
<feature type="domain" description="Carbohydrate kinase FGGY N-terminal" evidence="5">
    <location>
        <begin position="4"/>
        <end position="248"/>
    </location>
</feature>
<dbReference type="EMBL" id="FNCG01000003">
    <property type="protein sequence ID" value="SDG38778.1"/>
    <property type="molecule type" value="Genomic_DNA"/>
</dbReference>
<protein>
    <submittedName>
        <fullName evidence="7">Gluconate kinase, FGGY family</fullName>
    </submittedName>
</protein>
<dbReference type="Pfam" id="PF00370">
    <property type="entry name" value="FGGY_N"/>
    <property type="match status" value="1"/>
</dbReference>
<sequence>MNCIIIIEMGTDAVKVFAFDLSGNLISSSKGHYPTFHEQPDHSEQDPEQMFITMLYILKNLLIEKIYPKKYTVTCICFGSSMHSLLAVDKEGIPLGNAITWADNRGKKEAADLKQSSLGEEIYRATGTPIHPMSSLIKIAWMKNHDPEKFRLAKKFMPIKTYIIQQLTGACVIDYSIASATGLMNIHNLTWDEAALEFAGITPEELPDLHPVFYSGVTLKKEYQRVLKLSPTVKILIGSSDGCLATLGAGVWENSMATITIEDSGAFRIIGDKIIEDPKQQIFNYLLTEKHIITGGPTSNGGVIFNWFAKQFGDFTEAFDIDQSMEMLIEEAAGVEVGSGGLIFLPFLHGERAPIWNPNSRGCYFGVNIRHERKHFIRATIEGILYEMYSIGRTLEPHRHIETLSINGSFASIPFCAQIIADLFNKPVSTISHADSIGMGAFLLSATEMGIYPSLEQASKTVTMHQTYLPNAENHQVYAQYFKVFESLITKVADEFDAISDLQQRYSQ</sequence>
<dbReference type="InterPro" id="IPR043129">
    <property type="entry name" value="ATPase_NBD"/>
</dbReference>
<dbReference type="AlphaFoldDB" id="A0A1G7TU21"/>
<evidence type="ECO:0000313" key="7">
    <source>
        <dbReference type="EMBL" id="SDG38778.1"/>
    </source>
</evidence>
<dbReference type="RefSeq" id="WP_091164110.1">
    <property type="nucleotide sequence ID" value="NZ_FNCG01000003.1"/>
</dbReference>
<evidence type="ECO:0000259" key="6">
    <source>
        <dbReference type="Pfam" id="PF02782"/>
    </source>
</evidence>
<reference evidence="8" key="1">
    <citation type="submission" date="2016-10" db="EMBL/GenBank/DDBJ databases">
        <authorList>
            <person name="Varghese N."/>
            <person name="Submissions S."/>
        </authorList>
    </citation>
    <scope>NUCLEOTIDE SEQUENCE [LARGE SCALE GENOMIC DNA]</scope>
    <source>
        <strain evidence="8">Gh-67</strain>
    </source>
</reference>
<evidence type="ECO:0000313" key="8">
    <source>
        <dbReference type="Proteomes" id="UP000199705"/>
    </source>
</evidence>
<dbReference type="STRING" id="551996.SAMN05192573_103266"/>
<proteinExistence type="inferred from homology"/>
<dbReference type="InterPro" id="IPR018483">
    <property type="entry name" value="Carb_kinase_FGGY_CS"/>
</dbReference>
<dbReference type="CDD" id="cd07770">
    <property type="entry name" value="ASKHA_NBD_FGGY_GntK"/>
    <property type="match status" value="1"/>
</dbReference>
<name>A0A1G7TU21_9SPHI</name>
<dbReference type="SUPFAM" id="SSF53067">
    <property type="entry name" value="Actin-like ATPase domain"/>
    <property type="match status" value="2"/>
</dbReference>
<dbReference type="GO" id="GO:0016301">
    <property type="term" value="F:kinase activity"/>
    <property type="evidence" value="ECO:0007669"/>
    <property type="project" value="UniProtKB-KW"/>
</dbReference>
<dbReference type="InterPro" id="IPR018484">
    <property type="entry name" value="FGGY_N"/>
</dbReference>
<dbReference type="InterPro" id="IPR050406">
    <property type="entry name" value="FGGY_Carb_Kinase"/>
</dbReference>
<dbReference type="GO" id="GO:0005975">
    <property type="term" value="P:carbohydrate metabolic process"/>
    <property type="evidence" value="ECO:0007669"/>
    <property type="project" value="InterPro"/>
</dbReference>
<comment type="similarity">
    <text evidence="1 4">Belongs to the FGGY kinase family.</text>
</comment>
<dbReference type="InterPro" id="IPR000577">
    <property type="entry name" value="Carb_kinase_FGGY"/>
</dbReference>
<feature type="domain" description="Carbohydrate kinase FGGY C-terminal" evidence="6">
    <location>
        <begin position="290"/>
        <end position="447"/>
    </location>
</feature>
<dbReference type="InterPro" id="IPR018485">
    <property type="entry name" value="FGGY_C"/>
</dbReference>
<dbReference type="PIRSF" id="PIRSF000538">
    <property type="entry name" value="GlpK"/>
    <property type="match status" value="1"/>
</dbReference>
<keyword evidence="2 4" id="KW-0808">Transferase</keyword>
<dbReference type="Pfam" id="PF02782">
    <property type="entry name" value="FGGY_C"/>
    <property type="match status" value="1"/>
</dbReference>
<evidence type="ECO:0000256" key="4">
    <source>
        <dbReference type="RuleBase" id="RU003733"/>
    </source>
</evidence>
<dbReference type="PROSITE" id="PS00933">
    <property type="entry name" value="FGGY_KINASES_1"/>
    <property type="match status" value="1"/>
</dbReference>
<dbReference type="GO" id="GO:0016773">
    <property type="term" value="F:phosphotransferase activity, alcohol group as acceptor"/>
    <property type="evidence" value="ECO:0007669"/>
    <property type="project" value="InterPro"/>
</dbReference>
<dbReference type="PANTHER" id="PTHR43095:SF2">
    <property type="entry name" value="GLUCONOKINASE"/>
    <property type="match status" value="1"/>
</dbReference>
<keyword evidence="8" id="KW-1185">Reference proteome</keyword>